<proteinExistence type="predicted"/>
<feature type="compositionally biased region" description="Basic residues" evidence="1">
    <location>
        <begin position="102"/>
        <end position="112"/>
    </location>
</feature>
<keyword evidence="3" id="KW-1185">Reference proteome</keyword>
<sequence>MPRKTRSKKVVIVSDSEHYSDSTGIDDENTPMHEVQVVITSVPKALNKKKSKNVPLLESSESENDSVTKDEKDSYQPASSEEESEENEESEELSDSSDYSNKRKLPRRHVTSKKINYSEEKYYKKVHRIFDDFYEVLSSSSEEGSPPTKQRKENNDDSLRSKKRPKRKSAKKSIDYDEKGYYKKFETALNAKLY</sequence>
<organism evidence="2 3">
    <name type="scientific">Gigaspora rosea</name>
    <dbReference type="NCBI Taxonomy" id="44941"/>
    <lineage>
        <taxon>Eukaryota</taxon>
        <taxon>Fungi</taxon>
        <taxon>Fungi incertae sedis</taxon>
        <taxon>Mucoromycota</taxon>
        <taxon>Glomeromycotina</taxon>
        <taxon>Glomeromycetes</taxon>
        <taxon>Diversisporales</taxon>
        <taxon>Gigasporaceae</taxon>
        <taxon>Gigaspora</taxon>
    </lineage>
</organism>
<gene>
    <name evidence="2" type="ORF">C2G38_2196766</name>
</gene>
<evidence type="ECO:0000256" key="1">
    <source>
        <dbReference type="SAM" id="MobiDB-lite"/>
    </source>
</evidence>
<dbReference type="AlphaFoldDB" id="A0A397UXC4"/>
<dbReference type="EMBL" id="QKWP01000887">
    <property type="protein sequence ID" value="RIB13827.1"/>
    <property type="molecule type" value="Genomic_DNA"/>
</dbReference>
<feature type="region of interest" description="Disordered" evidence="1">
    <location>
        <begin position="138"/>
        <end position="174"/>
    </location>
</feature>
<name>A0A397UXC4_9GLOM</name>
<feature type="compositionally biased region" description="Acidic residues" evidence="1">
    <location>
        <begin position="80"/>
        <end position="95"/>
    </location>
</feature>
<comment type="caution">
    <text evidence="2">The sequence shown here is derived from an EMBL/GenBank/DDBJ whole genome shotgun (WGS) entry which is preliminary data.</text>
</comment>
<feature type="region of interest" description="Disordered" evidence="1">
    <location>
        <begin position="1"/>
        <end position="117"/>
    </location>
</feature>
<evidence type="ECO:0000313" key="3">
    <source>
        <dbReference type="Proteomes" id="UP000266673"/>
    </source>
</evidence>
<evidence type="ECO:0000313" key="2">
    <source>
        <dbReference type="EMBL" id="RIB13827.1"/>
    </source>
</evidence>
<protein>
    <submittedName>
        <fullName evidence="2">Uncharacterized protein</fullName>
    </submittedName>
</protein>
<feature type="compositionally biased region" description="Basic residues" evidence="1">
    <location>
        <begin position="161"/>
        <end position="171"/>
    </location>
</feature>
<dbReference type="Proteomes" id="UP000266673">
    <property type="component" value="Unassembled WGS sequence"/>
</dbReference>
<reference evidence="2 3" key="1">
    <citation type="submission" date="2018-06" db="EMBL/GenBank/DDBJ databases">
        <title>Comparative genomics reveals the genomic features of Rhizophagus irregularis, R. cerebriforme, R. diaphanum and Gigaspora rosea, and their symbiotic lifestyle signature.</title>
        <authorList>
            <person name="Morin E."/>
            <person name="San Clemente H."/>
            <person name="Chen E.C.H."/>
            <person name="De La Providencia I."/>
            <person name="Hainaut M."/>
            <person name="Kuo A."/>
            <person name="Kohler A."/>
            <person name="Murat C."/>
            <person name="Tang N."/>
            <person name="Roy S."/>
            <person name="Loubradou J."/>
            <person name="Henrissat B."/>
            <person name="Grigoriev I.V."/>
            <person name="Corradi N."/>
            <person name="Roux C."/>
            <person name="Martin F.M."/>
        </authorList>
    </citation>
    <scope>NUCLEOTIDE SEQUENCE [LARGE SCALE GENOMIC DNA]</scope>
    <source>
        <strain evidence="2 3">DAOM 194757</strain>
    </source>
</reference>
<feature type="compositionally biased region" description="Basic and acidic residues" evidence="1">
    <location>
        <begin position="150"/>
        <end position="160"/>
    </location>
</feature>
<dbReference type="OrthoDB" id="2408432at2759"/>
<accession>A0A397UXC4</accession>